<dbReference type="Pfam" id="PF24057">
    <property type="entry name" value="DUF7358"/>
    <property type="match status" value="1"/>
</dbReference>
<dbReference type="GO" id="GO:0008146">
    <property type="term" value="F:sulfotransferase activity"/>
    <property type="evidence" value="ECO:0007669"/>
    <property type="project" value="InterPro"/>
</dbReference>
<feature type="domain" description="DUF7358" evidence="5">
    <location>
        <begin position="8"/>
        <end position="226"/>
    </location>
</feature>
<dbReference type="GO" id="GO:0016787">
    <property type="term" value="F:hydrolase activity"/>
    <property type="evidence" value="ECO:0007669"/>
    <property type="project" value="UniProtKB-KW"/>
</dbReference>
<feature type="transmembrane region" description="Helical" evidence="2">
    <location>
        <begin position="16"/>
        <end position="35"/>
    </location>
</feature>
<dbReference type="InterPro" id="IPR027417">
    <property type="entry name" value="P-loop_NTPase"/>
</dbReference>
<organism evidence="6 7">
    <name type="scientific">Punica granatum</name>
    <name type="common">Pomegranate</name>
    <dbReference type="NCBI Taxonomy" id="22663"/>
    <lineage>
        <taxon>Eukaryota</taxon>
        <taxon>Viridiplantae</taxon>
        <taxon>Streptophyta</taxon>
        <taxon>Embryophyta</taxon>
        <taxon>Tracheophyta</taxon>
        <taxon>Spermatophyta</taxon>
        <taxon>Magnoliopsida</taxon>
        <taxon>eudicotyledons</taxon>
        <taxon>Gunneridae</taxon>
        <taxon>Pentapetalae</taxon>
        <taxon>rosids</taxon>
        <taxon>malvids</taxon>
        <taxon>Myrtales</taxon>
        <taxon>Lythraceae</taxon>
        <taxon>Punica</taxon>
    </lineage>
</organism>
<feature type="transmembrane region" description="Helical" evidence="2">
    <location>
        <begin position="153"/>
        <end position="171"/>
    </location>
</feature>
<accession>A0A218W4F9</accession>
<dbReference type="InterPro" id="IPR000863">
    <property type="entry name" value="Sulfotransferase_dom"/>
</dbReference>
<keyword evidence="2" id="KW-0472">Membrane</keyword>
<keyword evidence="2" id="KW-1133">Transmembrane helix</keyword>
<sequence length="871" mass="97167">MWVVHRSLDNLRGSTIVLGISNAVVLILGASLLIVDFNSCGHHNALPFAAVTLASAVRIAAMVNTAIAQVATAQNILGSPESSVVDTAVRIERRVRYKKWIWWTRFATIITVLQFVGAIYLLVHMYRSASHQETANECLLGVVSRDSRWEKDMLAVFVIMVCVIAIIQCFAGSDVLRWRSFYVTEDKAWKAHYREVFDLGMREALSASEEDEVYSVAQVLGDLVAYRASGTGHLELLTGLALFQRHVNSPKSDEGLGAAPRGQMEEAASLHRFAEAAYTGPLLDVGRNPFSFPCAWAYRQGILTPWSRNRRPKLKGDNWWRGHAAAFLKYLHLAPDALRKGRVSQRRCEAAYFIVVLHDLQTVVIAVRGTETPEDLLTDGLCKECPLSSEDLDGSNQVKLNARQDIESSFPHYGHSGIVEAVRDLFLQIDGSPVDDSGDIESTQTGFLSSLMGSGCECDGYSIRIVGHSLGGSIASMLGIRLYHRYPNLHVYTYGSLPCVDLTVANSCTEFITSIVYDNEFSARLSVGSVLRLRAAALRALSQDQKTDNALIFRLAHQFLFLNKYLSNRVQGPQPIEAGEYTQNPHPVQYKNEEGGKKELDNVSPLLDEAGAKSTAIDIDCCNITSSLEPDDSTVENSLDDPVSEFLETVPEPDNSSDQDPAELFIPGLVIHIVPKKNNFLIPMWRGWGAQETAESFRVYVADRQSFRDMVVCPSMFLDHLPWSSDTFSRGKTEAVLGSEVLRKAKTGRDLIQGYWKASQEYPDKVLFLRYEDMKRDSISHVKRLAEFLGHPFTVEEEEKGIVHEILKLCSFESMNKAKVPEKGNFHEGPANHFYIRNDEVGDAKNYLMVDMMRCLDEITEEKFKGTGLTI</sequence>
<evidence type="ECO:0000313" key="6">
    <source>
        <dbReference type="EMBL" id="OWM67655.1"/>
    </source>
</evidence>
<dbReference type="CDD" id="cd00519">
    <property type="entry name" value="Lipase_3"/>
    <property type="match status" value="1"/>
</dbReference>
<dbReference type="InterPro" id="IPR029058">
    <property type="entry name" value="AB_hydrolase_fold"/>
</dbReference>
<comment type="caution">
    <text evidence="6">The sequence shown here is derived from an EMBL/GenBank/DDBJ whole genome shotgun (WGS) entry which is preliminary data.</text>
</comment>
<feature type="transmembrane region" description="Helical" evidence="2">
    <location>
        <begin position="100"/>
        <end position="123"/>
    </location>
</feature>
<dbReference type="Gene3D" id="3.40.50.300">
    <property type="entry name" value="P-loop containing nucleotide triphosphate hydrolases"/>
    <property type="match status" value="1"/>
</dbReference>
<evidence type="ECO:0000256" key="2">
    <source>
        <dbReference type="SAM" id="Phobius"/>
    </source>
</evidence>
<proteinExistence type="predicted"/>
<gene>
    <name evidence="6" type="ORF">CDL15_Pgr024740</name>
</gene>
<reference evidence="7" key="1">
    <citation type="journal article" date="2017" name="Plant J.">
        <title>The pomegranate (Punica granatum L.) genome and the genomics of punicalagin biosynthesis.</title>
        <authorList>
            <person name="Qin G."/>
            <person name="Xu C."/>
            <person name="Ming R."/>
            <person name="Tang H."/>
            <person name="Guyot R."/>
            <person name="Kramer E.M."/>
            <person name="Hu Y."/>
            <person name="Yi X."/>
            <person name="Qi Y."/>
            <person name="Xu X."/>
            <person name="Gao Z."/>
            <person name="Pan H."/>
            <person name="Jian J."/>
            <person name="Tian Y."/>
            <person name="Yue Z."/>
            <person name="Xu Y."/>
        </authorList>
    </citation>
    <scope>NUCLEOTIDE SEQUENCE [LARGE SCALE GENOMIC DNA]</scope>
    <source>
        <strain evidence="7">cv. Dabenzi</strain>
    </source>
</reference>
<dbReference type="Proteomes" id="UP000197138">
    <property type="component" value="Unassembled WGS sequence"/>
</dbReference>
<name>A0A218W4F9_PUNGR</name>
<keyword evidence="1" id="KW-0378">Hydrolase</keyword>
<dbReference type="InterPro" id="IPR002921">
    <property type="entry name" value="Fungal_lipase-type"/>
</dbReference>
<dbReference type="PANTHER" id="PTHR47030">
    <property type="entry name" value="LIPASE CLASS 3 FAMILY PROTEIN"/>
    <property type="match status" value="1"/>
</dbReference>
<dbReference type="Gene3D" id="3.40.50.1820">
    <property type="entry name" value="alpha/beta hydrolase"/>
    <property type="match status" value="1"/>
</dbReference>
<dbReference type="EMBL" id="MTKT01005379">
    <property type="protein sequence ID" value="OWM67655.1"/>
    <property type="molecule type" value="Genomic_DNA"/>
</dbReference>
<evidence type="ECO:0000313" key="7">
    <source>
        <dbReference type="Proteomes" id="UP000197138"/>
    </source>
</evidence>
<dbReference type="AlphaFoldDB" id="A0A218W4F9"/>
<evidence type="ECO:0000256" key="1">
    <source>
        <dbReference type="ARBA" id="ARBA00022801"/>
    </source>
</evidence>
<dbReference type="SUPFAM" id="SSF53474">
    <property type="entry name" value="alpha/beta-Hydrolases"/>
    <property type="match status" value="1"/>
</dbReference>
<dbReference type="GO" id="GO:0006629">
    <property type="term" value="P:lipid metabolic process"/>
    <property type="evidence" value="ECO:0007669"/>
    <property type="project" value="InterPro"/>
</dbReference>
<feature type="domain" description="Fungal lipase-type" evidence="4">
    <location>
        <begin position="364"/>
        <end position="520"/>
    </location>
</feature>
<dbReference type="PANTHER" id="PTHR47030:SF2">
    <property type="entry name" value="LIPASE CLASS 3 FAMILY PROTEIN"/>
    <property type="match status" value="1"/>
</dbReference>
<evidence type="ECO:0000259" key="5">
    <source>
        <dbReference type="Pfam" id="PF24057"/>
    </source>
</evidence>
<evidence type="ECO:0000259" key="4">
    <source>
        <dbReference type="Pfam" id="PF01764"/>
    </source>
</evidence>
<evidence type="ECO:0008006" key="8">
    <source>
        <dbReference type="Google" id="ProtNLM"/>
    </source>
</evidence>
<keyword evidence="2" id="KW-0812">Transmembrane</keyword>
<evidence type="ECO:0000259" key="3">
    <source>
        <dbReference type="Pfam" id="PF00685"/>
    </source>
</evidence>
<dbReference type="SUPFAM" id="SSF52540">
    <property type="entry name" value="P-loop containing nucleoside triphosphate hydrolases"/>
    <property type="match status" value="1"/>
</dbReference>
<dbReference type="Pfam" id="PF00685">
    <property type="entry name" value="Sulfotransfer_1"/>
    <property type="match status" value="1"/>
</dbReference>
<feature type="domain" description="Sulfotransferase" evidence="3">
    <location>
        <begin position="750"/>
        <end position="868"/>
    </location>
</feature>
<protein>
    <recommendedName>
        <fullName evidence="8">Fungal lipase-like domain-containing protein</fullName>
    </recommendedName>
</protein>
<dbReference type="Pfam" id="PF01764">
    <property type="entry name" value="Lipase_3"/>
    <property type="match status" value="1"/>
</dbReference>
<dbReference type="InterPro" id="IPR055782">
    <property type="entry name" value="DUF7358"/>
</dbReference>